<dbReference type="AlphaFoldDB" id="A0A922L4E8"/>
<sequence>MEMKMEIEMKIKILYQFTIKTLEMFRKYLMRKSLPKKSQVSNRAHVMMMMDRCSETESNCSESSLSSLRSSKMYVKSGYLLLNPNDRILENRFESIVSKHTQFSNLECLKTINMDDIFFKLQQLKIRTRNTSNNELSMMMYNRENIGLTEEDFKLGIDVDDDYENVKDISQQFKHVFGTSIGDHHQNENDEPYLQFDLPLIEQRKRLNKNVMNHRTKDLQSKTTLTDDIEQQLMIKPLRVSRRQRKKILCEQRKRSLPQWFNMPRVEEISKEMEKDLMALKMRRVWNPKQFYKKSSQISAGNDEMDKRSKYFQIGTVQQTASDYYSGRITRRERKQTILDELMSDAQLKAFNRRKMQKAMTRNSRLKMMMQRAKLRRMKKKIREMKQRKVIASQRFNLD</sequence>
<dbReference type="PANTHER" id="PTHR21686">
    <property type="entry name" value="DEOXYNUCLEOTIDYLTRANSFERASE TERMINAL-INTERACTING PROTEIN 2"/>
    <property type="match status" value="1"/>
</dbReference>
<feature type="coiled-coil region" evidence="3">
    <location>
        <begin position="368"/>
        <end position="395"/>
    </location>
</feature>
<dbReference type="InterPro" id="IPR014810">
    <property type="entry name" value="Fcf2_C"/>
</dbReference>
<reference evidence="5" key="2">
    <citation type="journal article" date="2022" name="Res Sq">
        <title>Comparative Genomics Reveals Insights into the Divergent Evolution of Astigmatic Mites and Household Pest Adaptations.</title>
        <authorList>
            <person name="Xiong Q."/>
            <person name="Wan A.T.-Y."/>
            <person name="Liu X.-Y."/>
            <person name="Fung C.S.-H."/>
            <person name="Xiao X."/>
            <person name="Malainual N."/>
            <person name="Hou J."/>
            <person name="Wang L."/>
            <person name="Wang M."/>
            <person name="Yang K."/>
            <person name="Cui Y."/>
            <person name="Leung E."/>
            <person name="Nong W."/>
            <person name="Shin S.-K."/>
            <person name="Au S."/>
            <person name="Jeong K.Y."/>
            <person name="Chew F.T."/>
            <person name="Hui J."/>
            <person name="Leung T.F."/>
            <person name="Tungtrongchitr A."/>
            <person name="Zhong N."/>
            <person name="Liu Z."/>
            <person name="Tsui S."/>
        </authorList>
    </citation>
    <scope>NUCLEOTIDE SEQUENCE</scope>
    <source>
        <strain evidence="5">Derf</strain>
        <tissue evidence="5">Whole organism</tissue>
    </source>
</reference>
<proteinExistence type="predicted"/>
<gene>
    <name evidence="5" type="primary">DNTTIP2_1</name>
    <name evidence="5" type="ORF">DERF_008126</name>
</gene>
<dbReference type="GO" id="GO:0006396">
    <property type="term" value="P:RNA processing"/>
    <property type="evidence" value="ECO:0007669"/>
    <property type="project" value="TreeGrafter"/>
</dbReference>
<dbReference type="GO" id="GO:0003723">
    <property type="term" value="F:RNA binding"/>
    <property type="evidence" value="ECO:0007669"/>
    <property type="project" value="TreeGrafter"/>
</dbReference>
<evidence type="ECO:0000256" key="1">
    <source>
        <dbReference type="ARBA" id="ARBA00004604"/>
    </source>
</evidence>
<evidence type="ECO:0000313" key="6">
    <source>
        <dbReference type="Proteomes" id="UP000790347"/>
    </source>
</evidence>
<organism evidence="5 6">
    <name type="scientific">Dermatophagoides farinae</name>
    <name type="common">American house dust mite</name>
    <dbReference type="NCBI Taxonomy" id="6954"/>
    <lineage>
        <taxon>Eukaryota</taxon>
        <taxon>Metazoa</taxon>
        <taxon>Ecdysozoa</taxon>
        <taxon>Arthropoda</taxon>
        <taxon>Chelicerata</taxon>
        <taxon>Arachnida</taxon>
        <taxon>Acari</taxon>
        <taxon>Acariformes</taxon>
        <taxon>Sarcoptiformes</taxon>
        <taxon>Astigmata</taxon>
        <taxon>Psoroptidia</taxon>
        <taxon>Analgoidea</taxon>
        <taxon>Pyroglyphidae</taxon>
        <taxon>Dermatophagoidinae</taxon>
        <taxon>Dermatophagoides</taxon>
    </lineage>
</organism>
<keyword evidence="3" id="KW-0175">Coiled coil</keyword>
<reference evidence="5" key="1">
    <citation type="submission" date="2013-05" db="EMBL/GenBank/DDBJ databases">
        <authorList>
            <person name="Yim A.K.Y."/>
            <person name="Chan T.F."/>
            <person name="Ji K.M."/>
            <person name="Liu X.Y."/>
            <person name="Zhou J.W."/>
            <person name="Li R.Q."/>
            <person name="Yang K.Y."/>
            <person name="Li J."/>
            <person name="Li M."/>
            <person name="Law P.T.W."/>
            <person name="Wu Y.L."/>
            <person name="Cai Z.L."/>
            <person name="Qin H."/>
            <person name="Bao Y."/>
            <person name="Leung R.K.K."/>
            <person name="Ng P.K.S."/>
            <person name="Zou J."/>
            <person name="Zhong X.J."/>
            <person name="Ran P.X."/>
            <person name="Zhong N.S."/>
            <person name="Liu Z.G."/>
            <person name="Tsui S.K.W."/>
        </authorList>
    </citation>
    <scope>NUCLEOTIDE SEQUENCE</scope>
    <source>
        <strain evidence="5">Derf</strain>
        <tissue evidence="5">Whole organism</tissue>
    </source>
</reference>
<dbReference type="Proteomes" id="UP000790347">
    <property type="component" value="Unassembled WGS sequence"/>
</dbReference>
<name>A0A922L4E8_DERFA</name>
<dbReference type="InterPro" id="IPR039883">
    <property type="entry name" value="Fcf2/DNTTIP2"/>
</dbReference>
<evidence type="ECO:0000256" key="3">
    <source>
        <dbReference type="SAM" id="Coils"/>
    </source>
</evidence>
<feature type="domain" description="Fcf2 pre-rRNA processing C-terminal" evidence="4">
    <location>
        <begin position="253"/>
        <end position="355"/>
    </location>
</feature>
<evidence type="ECO:0000259" key="4">
    <source>
        <dbReference type="Pfam" id="PF08698"/>
    </source>
</evidence>
<keyword evidence="2" id="KW-0539">Nucleus</keyword>
<dbReference type="EMBL" id="ASGP02000003">
    <property type="protein sequence ID" value="KAH9517451.1"/>
    <property type="molecule type" value="Genomic_DNA"/>
</dbReference>
<dbReference type="Pfam" id="PF08698">
    <property type="entry name" value="Fcf2"/>
    <property type="match status" value="1"/>
</dbReference>
<accession>A0A922L4E8</accession>
<dbReference type="PANTHER" id="PTHR21686:SF12">
    <property type="entry name" value="DEOXYNUCLEOTIDYLTRANSFERASE TERMINAL-INTERACTING PROTEIN 2"/>
    <property type="match status" value="1"/>
</dbReference>
<comment type="subcellular location">
    <subcellularLocation>
        <location evidence="1">Nucleus</location>
        <location evidence="1">Nucleolus</location>
    </subcellularLocation>
</comment>
<evidence type="ECO:0000256" key="2">
    <source>
        <dbReference type="ARBA" id="ARBA00023242"/>
    </source>
</evidence>
<comment type="caution">
    <text evidence="5">The sequence shown here is derived from an EMBL/GenBank/DDBJ whole genome shotgun (WGS) entry which is preliminary data.</text>
</comment>
<protein>
    <submittedName>
        <fullName evidence="5">Deoxynucleotidyltransferase terminal-interacting protein 2</fullName>
    </submittedName>
</protein>
<keyword evidence="6" id="KW-1185">Reference proteome</keyword>
<dbReference type="GO" id="GO:0005730">
    <property type="term" value="C:nucleolus"/>
    <property type="evidence" value="ECO:0007669"/>
    <property type="project" value="UniProtKB-SubCell"/>
</dbReference>
<evidence type="ECO:0000313" key="5">
    <source>
        <dbReference type="EMBL" id="KAH9517451.1"/>
    </source>
</evidence>